<keyword evidence="6" id="KW-1185">Reference proteome</keyword>
<feature type="domain" description="USP" evidence="3">
    <location>
        <begin position="1"/>
        <end position="200"/>
    </location>
</feature>
<dbReference type="GO" id="GO:0005634">
    <property type="term" value="C:nucleus"/>
    <property type="evidence" value="ECO:0000318"/>
    <property type="project" value="GO_Central"/>
</dbReference>
<dbReference type="Proteomes" id="UP000008810">
    <property type="component" value="Chromosome 3"/>
</dbReference>
<dbReference type="GO" id="GO:0005829">
    <property type="term" value="C:cytosol"/>
    <property type="evidence" value="ECO:0000318"/>
    <property type="project" value="GO_Central"/>
</dbReference>
<dbReference type="Gramene" id="PNT68480">
    <property type="protein sequence ID" value="PNT68480"/>
    <property type="gene ID" value="BRADI_3g41003v3"/>
</dbReference>
<dbReference type="SUPFAM" id="SSF54001">
    <property type="entry name" value="Cysteine proteinases"/>
    <property type="match status" value="1"/>
</dbReference>
<evidence type="ECO:0000256" key="1">
    <source>
        <dbReference type="ARBA" id="ARBA00009085"/>
    </source>
</evidence>
<dbReference type="EnsemblPlants" id="PNT68480">
    <property type="protein sequence ID" value="PNT68480"/>
    <property type="gene ID" value="BRADI_3g41003v3"/>
</dbReference>
<dbReference type="InterPro" id="IPR050164">
    <property type="entry name" value="Peptidase_C19"/>
</dbReference>
<organism evidence="4">
    <name type="scientific">Brachypodium distachyon</name>
    <name type="common">Purple false brome</name>
    <name type="synonym">Trachynia distachya</name>
    <dbReference type="NCBI Taxonomy" id="15368"/>
    <lineage>
        <taxon>Eukaryota</taxon>
        <taxon>Viridiplantae</taxon>
        <taxon>Streptophyta</taxon>
        <taxon>Embryophyta</taxon>
        <taxon>Tracheophyta</taxon>
        <taxon>Spermatophyta</taxon>
        <taxon>Magnoliopsida</taxon>
        <taxon>Liliopsida</taxon>
        <taxon>Poales</taxon>
        <taxon>Poaceae</taxon>
        <taxon>BOP clade</taxon>
        <taxon>Pooideae</taxon>
        <taxon>Stipodae</taxon>
        <taxon>Brachypodieae</taxon>
        <taxon>Brachypodium</taxon>
    </lineage>
</organism>
<evidence type="ECO:0000259" key="3">
    <source>
        <dbReference type="PROSITE" id="PS50235"/>
    </source>
</evidence>
<dbReference type="InterPro" id="IPR038765">
    <property type="entry name" value="Papain-like_cys_pep_sf"/>
</dbReference>
<dbReference type="PROSITE" id="PS50235">
    <property type="entry name" value="USP_3"/>
    <property type="match status" value="1"/>
</dbReference>
<dbReference type="InterPro" id="IPR001394">
    <property type="entry name" value="Peptidase_C19_UCH"/>
</dbReference>
<dbReference type="GO" id="GO:0004843">
    <property type="term" value="F:cysteine-type deubiquitinase activity"/>
    <property type="evidence" value="ECO:0000318"/>
    <property type="project" value="GO_Central"/>
</dbReference>
<reference evidence="5" key="3">
    <citation type="submission" date="2018-08" db="UniProtKB">
        <authorList>
            <consortium name="EnsemblPlants"/>
        </authorList>
    </citation>
    <scope>IDENTIFICATION</scope>
    <source>
        <strain evidence="5">cv. Bd21</strain>
    </source>
</reference>
<accession>A0A2K2D2H2</accession>
<reference evidence="4 5" key="1">
    <citation type="journal article" date="2010" name="Nature">
        <title>Genome sequencing and analysis of the model grass Brachypodium distachyon.</title>
        <authorList>
            <consortium name="International Brachypodium Initiative"/>
        </authorList>
    </citation>
    <scope>NUCLEOTIDE SEQUENCE [LARGE SCALE GENOMIC DNA]</scope>
    <source>
        <strain evidence="4 5">Bd21</strain>
    </source>
</reference>
<feature type="compositionally biased region" description="Polar residues" evidence="2">
    <location>
        <begin position="21"/>
        <end position="41"/>
    </location>
</feature>
<gene>
    <name evidence="4" type="ORF">BRADI_3g41003v3</name>
</gene>
<feature type="compositionally biased region" description="Basic and acidic residues" evidence="2">
    <location>
        <begin position="1"/>
        <end position="10"/>
    </location>
</feature>
<proteinExistence type="inferred from homology"/>
<dbReference type="OrthoDB" id="2020758at2759"/>
<dbReference type="PROSITE" id="PS00973">
    <property type="entry name" value="USP_2"/>
    <property type="match status" value="1"/>
</dbReference>
<evidence type="ECO:0000313" key="6">
    <source>
        <dbReference type="Proteomes" id="UP000008810"/>
    </source>
</evidence>
<protein>
    <recommendedName>
        <fullName evidence="3">USP domain-containing protein</fullName>
    </recommendedName>
</protein>
<comment type="similarity">
    <text evidence="1">Belongs to the peptidase C19 family.</text>
</comment>
<feature type="region of interest" description="Disordered" evidence="2">
    <location>
        <begin position="1"/>
        <end position="66"/>
    </location>
</feature>
<dbReference type="InterPro" id="IPR018200">
    <property type="entry name" value="USP_CS"/>
</dbReference>
<name>A0A2K2D2H2_BRADI</name>
<reference evidence="4" key="2">
    <citation type="submission" date="2017-06" db="EMBL/GenBank/DDBJ databases">
        <title>WGS assembly of Brachypodium distachyon.</title>
        <authorList>
            <consortium name="The International Brachypodium Initiative"/>
            <person name="Lucas S."/>
            <person name="Harmon-Smith M."/>
            <person name="Lail K."/>
            <person name="Tice H."/>
            <person name="Grimwood J."/>
            <person name="Bruce D."/>
            <person name="Barry K."/>
            <person name="Shu S."/>
            <person name="Lindquist E."/>
            <person name="Wang M."/>
            <person name="Pitluck S."/>
            <person name="Vogel J.P."/>
            <person name="Garvin D.F."/>
            <person name="Mockler T.C."/>
            <person name="Schmutz J."/>
            <person name="Rokhsar D."/>
            <person name="Bevan M.W."/>
        </authorList>
    </citation>
    <scope>NUCLEOTIDE SEQUENCE</scope>
    <source>
        <strain evidence="4">Bd21</strain>
    </source>
</reference>
<dbReference type="GO" id="GO:0016579">
    <property type="term" value="P:protein deubiquitination"/>
    <property type="evidence" value="ECO:0007669"/>
    <property type="project" value="InterPro"/>
</dbReference>
<evidence type="ECO:0000256" key="2">
    <source>
        <dbReference type="SAM" id="MobiDB-lite"/>
    </source>
</evidence>
<sequence>MKKPESHEGVQEAVPKCLPTDKQTNLLSVQDSQVTRTQGSGKQVRLDDHSTKQVDEDTIEQKDGNGGATQTILLTKLPPVLTIHLEIFASDLSKLVGHVSFKEILHVGPFMNPSCEDKDNSSYRLVGVIEHLGPNLGGGHYIAYVRADQQRSGSSSWVCADDSTSEKSLYKKFLGARPKFFSMRGWRGTSEAYVYFCPPTNQKCNDKVSNRVRIARMAKCTY</sequence>
<evidence type="ECO:0000313" key="5">
    <source>
        <dbReference type="EnsemblPlants" id="PNT68480"/>
    </source>
</evidence>
<dbReference type="AlphaFoldDB" id="A0A2K2D2H2"/>
<dbReference type="Gene3D" id="3.90.70.10">
    <property type="entry name" value="Cysteine proteinases"/>
    <property type="match status" value="1"/>
</dbReference>
<dbReference type="GO" id="GO:0031647">
    <property type="term" value="P:regulation of protein stability"/>
    <property type="evidence" value="ECO:0000318"/>
    <property type="project" value="GO_Central"/>
</dbReference>
<dbReference type="InterPro" id="IPR028889">
    <property type="entry name" value="USP"/>
</dbReference>
<dbReference type="EMBL" id="CM000882">
    <property type="protein sequence ID" value="PNT68480.1"/>
    <property type="molecule type" value="Genomic_DNA"/>
</dbReference>
<feature type="compositionally biased region" description="Basic and acidic residues" evidence="2">
    <location>
        <begin position="44"/>
        <end position="63"/>
    </location>
</feature>
<dbReference type="PANTHER" id="PTHR24006">
    <property type="entry name" value="UBIQUITIN CARBOXYL-TERMINAL HYDROLASE"/>
    <property type="match status" value="1"/>
</dbReference>
<dbReference type="InParanoid" id="A0A2K2D2H2"/>
<evidence type="ECO:0000313" key="4">
    <source>
        <dbReference type="EMBL" id="PNT68480.1"/>
    </source>
</evidence>
<dbReference type="PANTHER" id="PTHR24006:SF932">
    <property type="entry name" value="USP DOMAIN-CONTAINING PROTEIN"/>
    <property type="match status" value="1"/>
</dbReference>
<dbReference type="Pfam" id="PF00443">
    <property type="entry name" value="UCH"/>
    <property type="match status" value="1"/>
</dbReference>